<dbReference type="InterPro" id="IPR052069">
    <property type="entry name" value="Ca-reg_mRNA-binding_domain"/>
</dbReference>
<proteinExistence type="predicted"/>
<dbReference type="InterPro" id="IPR012340">
    <property type="entry name" value="NA-bd_OB-fold"/>
</dbReference>
<dbReference type="InterPro" id="IPR011129">
    <property type="entry name" value="CSD"/>
</dbReference>
<dbReference type="SUPFAM" id="SSF50249">
    <property type="entry name" value="Nucleic acid-binding proteins"/>
    <property type="match status" value="1"/>
</dbReference>
<accession>A0A2H8TM57</accession>
<dbReference type="GO" id="GO:0043488">
    <property type="term" value="P:regulation of mRNA stability"/>
    <property type="evidence" value="ECO:0007669"/>
    <property type="project" value="TreeGrafter"/>
</dbReference>
<evidence type="ECO:0000259" key="2">
    <source>
        <dbReference type="PROSITE" id="PS51857"/>
    </source>
</evidence>
<evidence type="ECO:0000313" key="3">
    <source>
        <dbReference type="EMBL" id="MBW15244.1"/>
    </source>
</evidence>
<dbReference type="OrthoDB" id="448492at2759"/>
<dbReference type="InterPro" id="IPR002059">
    <property type="entry name" value="CSP_DNA-bd"/>
</dbReference>
<dbReference type="PANTHER" id="PTHR12962">
    <property type="entry name" value="CALCIUM-REGULATED HEAT STABLE PROTEIN CRHSP-24-RELATED"/>
    <property type="match status" value="1"/>
</dbReference>
<feature type="domain" description="CSD" evidence="2">
    <location>
        <begin position="71"/>
        <end position="137"/>
    </location>
</feature>
<dbReference type="Pfam" id="PF00313">
    <property type="entry name" value="CSD"/>
    <property type="match status" value="1"/>
</dbReference>
<protein>
    <submittedName>
        <fullName evidence="3">Cold shock domain-containing protein CG9705</fullName>
    </submittedName>
</protein>
<dbReference type="GO" id="GO:0003730">
    <property type="term" value="F:mRNA 3'-UTR binding"/>
    <property type="evidence" value="ECO:0007669"/>
    <property type="project" value="TreeGrafter"/>
</dbReference>
<dbReference type="PROSITE" id="PS51857">
    <property type="entry name" value="CSD_2"/>
    <property type="match status" value="1"/>
</dbReference>
<evidence type="ECO:0000256" key="1">
    <source>
        <dbReference type="ARBA" id="ARBA00022553"/>
    </source>
</evidence>
<organism evidence="3">
    <name type="scientific">Melanaphis sacchari</name>
    <dbReference type="NCBI Taxonomy" id="742174"/>
    <lineage>
        <taxon>Eukaryota</taxon>
        <taxon>Metazoa</taxon>
        <taxon>Ecdysozoa</taxon>
        <taxon>Arthropoda</taxon>
        <taxon>Hexapoda</taxon>
        <taxon>Insecta</taxon>
        <taxon>Pterygota</taxon>
        <taxon>Neoptera</taxon>
        <taxon>Paraneoptera</taxon>
        <taxon>Hemiptera</taxon>
        <taxon>Sternorrhyncha</taxon>
        <taxon>Aphidomorpha</taxon>
        <taxon>Aphidoidea</taxon>
        <taxon>Aphididae</taxon>
        <taxon>Aphidini</taxon>
        <taxon>Melanaphis</taxon>
    </lineage>
</organism>
<dbReference type="AlphaFoldDB" id="A0A2H8TM57"/>
<dbReference type="CDD" id="cd04458">
    <property type="entry name" value="CSP_CDS"/>
    <property type="match status" value="1"/>
</dbReference>
<dbReference type="GO" id="GO:0005737">
    <property type="term" value="C:cytoplasm"/>
    <property type="evidence" value="ECO:0007669"/>
    <property type="project" value="TreeGrafter"/>
</dbReference>
<dbReference type="SMART" id="SM00357">
    <property type="entry name" value="CSP"/>
    <property type="match status" value="1"/>
</dbReference>
<dbReference type="PANTHER" id="PTHR12962:SF1">
    <property type="entry name" value="COLD SHOCK DOMAIN-CONTAINING PROTEIN CG9705"/>
    <property type="match status" value="1"/>
</dbReference>
<dbReference type="FunFam" id="2.40.50.140:FF:000086">
    <property type="entry name" value="Cold shock domain-containing protein C2"/>
    <property type="match status" value="1"/>
</dbReference>
<keyword evidence="1" id="KW-0597">Phosphoprotein</keyword>
<dbReference type="Gene3D" id="2.40.50.140">
    <property type="entry name" value="Nucleic acid-binding proteins"/>
    <property type="match status" value="1"/>
</dbReference>
<dbReference type="EMBL" id="GFXV01003439">
    <property type="protein sequence ID" value="MBW15244.1"/>
    <property type="molecule type" value="Transcribed_RNA"/>
</dbReference>
<sequence length="154" mass="17359">MILLIKDDGCCVTDHLADEMILLVVIHFLSWRSCLSNTGHLLDPNARFITNHMFSIFIVVYRSALALKNPQISGKVKYFCKSKGHGFITPDNGGPDTFVHISDIEGEFVPLPGDQVHYRLCPIPPKLEKFQAVHVEIVNLTPQVHLKWDAPENN</sequence>
<name>A0A2H8TM57_9HEMI</name>
<reference evidence="3" key="1">
    <citation type="submission" date="2017-10" db="EMBL/GenBank/DDBJ databases">
        <title>Transcriptome Assembly of Sugarcane Aphid Adults.</title>
        <authorList>
            <person name="Scully E.D."/>
            <person name="Palmer N.A."/>
            <person name="Geib S.M."/>
            <person name="Sarath G."/>
            <person name="Sattler S.E."/>
        </authorList>
    </citation>
    <scope>NUCLEOTIDE SEQUENCE</scope>
    <source>
        <tissue evidence="3">Whole body</tissue>
    </source>
</reference>